<evidence type="ECO:0000256" key="1">
    <source>
        <dbReference type="ARBA" id="ARBA00004370"/>
    </source>
</evidence>
<proteinExistence type="predicted"/>
<feature type="compositionally biased region" description="Low complexity" evidence="5">
    <location>
        <begin position="33"/>
        <end position="65"/>
    </location>
</feature>
<dbReference type="AlphaFoldDB" id="A0A3N6NN53"/>
<feature type="compositionally biased region" description="Low complexity" evidence="5">
    <location>
        <begin position="1"/>
        <end position="14"/>
    </location>
</feature>
<dbReference type="GO" id="GO:0004252">
    <property type="term" value="F:serine-type endopeptidase activity"/>
    <property type="evidence" value="ECO:0007669"/>
    <property type="project" value="InterPro"/>
</dbReference>
<keyword evidence="2 6" id="KW-0812">Transmembrane</keyword>
<dbReference type="InterPro" id="IPR001733">
    <property type="entry name" value="Peptidase_S26B"/>
</dbReference>
<dbReference type="OrthoDB" id="4822at2157"/>
<dbReference type="EMBL" id="REFZ01000005">
    <property type="protein sequence ID" value="RQH00933.1"/>
    <property type="molecule type" value="Genomic_DNA"/>
</dbReference>
<dbReference type="InterPro" id="IPR019533">
    <property type="entry name" value="Peptidase_S26"/>
</dbReference>
<accession>A0A3N6NN53</accession>
<evidence type="ECO:0000256" key="5">
    <source>
        <dbReference type="SAM" id="MobiDB-lite"/>
    </source>
</evidence>
<sequence>MSPPSSGDSGSDGSDAADDPSDGTGFGSGDSDGGASRTADSSAADASDSSPAGGSSDGGTPSSSRDGGRSRSDDVTIEDDGVVRWFLGTDDGTVVVVRDVLSSVALVAVIGLILFAASGIWPPLVAVESGSMEPNMERGDLIFVVDDDRYAGDGAVDGTGIVTHENGDDHEKFGQPGDVIIFKPDGSEYRTPIIHRAHFWVEEGENWVDSSANEEYLGGATCDEVPTCPATHDGFVTKGDDNSGYDQYGGAATDVVKPEWVTGKAMIRVPWLGHVRLLFDSLLGGLLVPQPTIDGVVLSPTQPGVSPSPAS</sequence>
<evidence type="ECO:0000313" key="7">
    <source>
        <dbReference type="EMBL" id="RQH00933.1"/>
    </source>
</evidence>
<comment type="caution">
    <text evidence="7">The sequence shown here is derived from an EMBL/GenBank/DDBJ whole genome shotgun (WGS) entry which is preliminary data.</text>
</comment>
<protein>
    <submittedName>
        <fullName evidence="7">S26 family signal peptidase</fullName>
    </submittedName>
</protein>
<evidence type="ECO:0000313" key="8">
    <source>
        <dbReference type="Proteomes" id="UP000281431"/>
    </source>
</evidence>
<feature type="transmembrane region" description="Helical" evidence="6">
    <location>
        <begin position="104"/>
        <end position="127"/>
    </location>
</feature>
<dbReference type="CDD" id="cd06530">
    <property type="entry name" value="S26_SPase_I"/>
    <property type="match status" value="1"/>
</dbReference>
<keyword evidence="8" id="KW-1185">Reference proteome</keyword>
<dbReference type="PANTHER" id="PTHR10806:SF6">
    <property type="entry name" value="SIGNAL PEPTIDASE COMPLEX CATALYTIC SUBUNIT SEC11"/>
    <property type="match status" value="1"/>
</dbReference>
<evidence type="ECO:0000256" key="3">
    <source>
        <dbReference type="ARBA" id="ARBA00022989"/>
    </source>
</evidence>
<dbReference type="GO" id="GO:0006465">
    <property type="term" value="P:signal peptide processing"/>
    <property type="evidence" value="ECO:0007669"/>
    <property type="project" value="InterPro"/>
</dbReference>
<evidence type="ECO:0000256" key="2">
    <source>
        <dbReference type="ARBA" id="ARBA00022692"/>
    </source>
</evidence>
<dbReference type="PANTHER" id="PTHR10806">
    <property type="entry name" value="SIGNAL PEPTIDASE COMPLEX CATALYTIC SUBUNIT SEC11"/>
    <property type="match status" value="1"/>
</dbReference>
<keyword evidence="3 6" id="KW-1133">Transmembrane helix</keyword>
<name>A0A3N6NN53_NATCH</name>
<keyword evidence="4 6" id="KW-0472">Membrane</keyword>
<dbReference type="Proteomes" id="UP000281431">
    <property type="component" value="Unassembled WGS sequence"/>
</dbReference>
<gene>
    <name evidence="7" type="ORF">EA472_09950</name>
</gene>
<dbReference type="GO" id="GO:0016020">
    <property type="term" value="C:membrane"/>
    <property type="evidence" value="ECO:0007669"/>
    <property type="project" value="UniProtKB-SubCell"/>
</dbReference>
<dbReference type="SUPFAM" id="SSF51306">
    <property type="entry name" value="LexA/Signal peptidase"/>
    <property type="match status" value="1"/>
</dbReference>
<comment type="subcellular location">
    <subcellularLocation>
        <location evidence="1">Membrane</location>
    </subcellularLocation>
</comment>
<organism evidence="7 8">
    <name type="scientific">Natrarchaeobius chitinivorans</name>
    <dbReference type="NCBI Taxonomy" id="1679083"/>
    <lineage>
        <taxon>Archaea</taxon>
        <taxon>Methanobacteriati</taxon>
        <taxon>Methanobacteriota</taxon>
        <taxon>Stenosarchaea group</taxon>
        <taxon>Halobacteria</taxon>
        <taxon>Halobacteriales</taxon>
        <taxon>Natrialbaceae</taxon>
        <taxon>Natrarchaeobius</taxon>
    </lineage>
</organism>
<dbReference type="InterPro" id="IPR036286">
    <property type="entry name" value="LexA/Signal_pep-like_sf"/>
</dbReference>
<evidence type="ECO:0000256" key="6">
    <source>
        <dbReference type="SAM" id="Phobius"/>
    </source>
</evidence>
<feature type="region of interest" description="Disordered" evidence="5">
    <location>
        <begin position="1"/>
        <end position="75"/>
    </location>
</feature>
<reference evidence="7 8" key="1">
    <citation type="submission" date="2018-10" db="EMBL/GenBank/DDBJ databases">
        <title>Natrarchaeobius chitinivorans gen. nov., sp. nov., and Natrarchaeobius haloalkaliphilus sp. nov., alkaliphilic, chitin-utilizing haloarchaea from hypersaline alkaline lakes.</title>
        <authorList>
            <person name="Sorokin D.Y."/>
            <person name="Elcheninov A.G."/>
            <person name="Kostrikina N.A."/>
            <person name="Bale N.J."/>
            <person name="Sinninghe Damste J.S."/>
            <person name="Khijniak T.V."/>
            <person name="Kublanov I.V."/>
            <person name="Toshchakov S.V."/>
        </authorList>
    </citation>
    <scope>NUCLEOTIDE SEQUENCE [LARGE SCALE GENOMIC DNA]</scope>
    <source>
        <strain evidence="7 8">AArcht7</strain>
    </source>
</reference>
<evidence type="ECO:0000256" key="4">
    <source>
        <dbReference type="ARBA" id="ARBA00023136"/>
    </source>
</evidence>